<feature type="transmembrane region" description="Helical" evidence="1">
    <location>
        <begin position="231"/>
        <end position="252"/>
    </location>
</feature>
<sequence>MFKRTNFLYRLNSTAKVGWSSSITFATVGTALSTLVVVPGMSVLFSVLLGRDLSAPDPVRIACASALASVVLGVAAGVVARAATDRWLGVFEQVCTARRFDVAYWLGVSAMPVLLALITGITNLGVAAAYAGFGGSLDGSLSMLARSVTLLPLALMAGVCLGVFAAGLGLYLSDPYLGGTILGALLPISAGVIVPVDAYPAWLVALCTLVPGGRTIALVSGSSEVMDSTVVTEMLVCILWALAGLVLVHAAARRIRSGARTNLL</sequence>
<comment type="caution">
    <text evidence="2">The sequence shown here is derived from an EMBL/GenBank/DDBJ whole genome shotgun (WGS) entry which is preliminary data.</text>
</comment>
<accession>A0A2A8D608</accession>
<feature type="transmembrane region" description="Helical" evidence="1">
    <location>
        <begin position="23"/>
        <end position="49"/>
    </location>
</feature>
<keyword evidence="1" id="KW-0812">Transmembrane</keyword>
<feature type="transmembrane region" description="Helical" evidence="1">
    <location>
        <begin position="150"/>
        <end position="170"/>
    </location>
</feature>
<dbReference type="Proteomes" id="UP000219947">
    <property type="component" value="Unassembled WGS sequence"/>
</dbReference>
<keyword evidence="1" id="KW-0472">Membrane</keyword>
<reference evidence="2" key="1">
    <citation type="submission" date="2017-10" db="EMBL/GenBank/DDBJ databases">
        <title>Kefir isolates.</title>
        <authorList>
            <person name="Kim Y."/>
            <person name="Blasche S."/>
        </authorList>
    </citation>
    <scope>NUCLEOTIDE SEQUENCE [LARGE SCALE GENOMIC DNA]</scope>
    <source>
        <strain evidence="2">OG2-2</strain>
    </source>
</reference>
<feature type="transmembrane region" description="Helical" evidence="1">
    <location>
        <begin position="103"/>
        <end position="130"/>
    </location>
</feature>
<name>A0A2A8D608_9MICC</name>
<proteinExistence type="predicted"/>
<evidence type="ECO:0000313" key="2">
    <source>
        <dbReference type="EMBL" id="PEN16320.1"/>
    </source>
</evidence>
<gene>
    <name evidence="2" type="ORF">CRM92_06475</name>
</gene>
<dbReference type="RefSeq" id="WP_098042684.1">
    <property type="nucleotide sequence ID" value="NZ_CAURLQ010000038.1"/>
</dbReference>
<dbReference type="AlphaFoldDB" id="A0A2A8D608"/>
<organism evidence="2 3">
    <name type="scientific">Rothia dentocariosa</name>
    <dbReference type="NCBI Taxonomy" id="2047"/>
    <lineage>
        <taxon>Bacteria</taxon>
        <taxon>Bacillati</taxon>
        <taxon>Actinomycetota</taxon>
        <taxon>Actinomycetes</taxon>
        <taxon>Micrococcales</taxon>
        <taxon>Micrococcaceae</taxon>
        <taxon>Rothia</taxon>
    </lineage>
</organism>
<keyword evidence="3" id="KW-1185">Reference proteome</keyword>
<dbReference type="EMBL" id="PDEV01000002">
    <property type="protein sequence ID" value="PEN16320.1"/>
    <property type="molecule type" value="Genomic_DNA"/>
</dbReference>
<evidence type="ECO:0000313" key="3">
    <source>
        <dbReference type="Proteomes" id="UP000219947"/>
    </source>
</evidence>
<feature type="transmembrane region" description="Helical" evidence="1">
    <location>
        <begin position="61"/>
        <end position="83"/>
    </location>
</feature>
<protein>
    <submittedName>
        <fullName evidence="2">ABC transporter</fullName>
    </submittedName>
</protein>
<evidence type="ECO:0000256" key="1">
    <source>
        <dbReference type="SAM" id="Phobius"/>
    </source>
</evidence>
<keyword evidence="1" id="KW-1133">Transmembrane helix</keyword>
<feature type="transmembrane region" description="Helical" evidence="1">
    <location>
        <begin position="176"/>
        <end position="194"/>
    </location>
</feature>